<feature type="transmembrane region" description="Helical" evidence="7">
    <location>
        <begin position="1019"/>
        <end position="1038"/>
    </location>
</feature>
<organism evidence="9 10">
    <name type="scientific">Gigaspora margarita</name>
    <dbReference type="NCBI Taxonomy" id="4874"/>
    <lineage>
        <taxon>Eukaryota</taxon>
        <taxon>Fungi</taxon>
        <taxon>Fungi incertae sedis</taxon>
        <taxon>Mucoromycota</taxon>
        <taxon>Glomeromycotina</taxon>
        <taxon>Glomeromycetes</taxon>
        <taxon>Diversisporales</taxon>
        <taxon>Gigasporaceae</taxon>
        <taxon>Gigaspora</taxon>
    </lineage>
</organism>
<feature type="transmembrane region" description="Helical" evidence="7">
    <location>
        <begin position="1235"/>
        <end position="1264"/>
    </location>
</feature>
<accession>A0A8H3XBH5</accession>
<evidence type="ECO:0000256" key="4">
    <source>
        <dbReference type="ARBA" id="ARBA00022989"/>
    </source>
</evidence>
<evidence type="ECO:0000256" key="5">
    <source>
        <dbReference type="ARBA" id="ARBA00023136"/>
    </source>
</evidence>
<name>A0A8H3XBH5_GIGMA</name>
<dbReference type="Pfam" id="PF00520">
    <property type="entry name" value="Ion_trans"/>
    <property type="match status" value="1"/>
</dbReference>
<evidence type="ECO:0000259" key="8">
    <source>
        <dbReference type="Pfam" id="PF00520"/>
    </source>
</evidence>
<dbReference type="PANTHER" id="PTHR10582">
    <property type="entry name" value="TRANSIENT RECEPTOR POTENTIAL ION CHANNEL PROTEIN"/>
    <property type="match status" value="1"/>
</dbReference>
<feature type="domain" description="Ion transport" evidence="8">
    <location>
        <begin position="1026"/>
        <end position="1265"/>
    </location>
</feature>
<evidence type="ECO:0000313" key="10">
    <source>
        <dbReference type="Proteomes" id="UP000439903"/>
    </source>
</evidence>
<keyword evidence="2 7" id="KW-0812">Transmembrane</keyword>
<keyword evidence="9" id="KW-0675">Receptor</keyword>
<feature type="transmembrane region" description="Helical" evidence="7">
    <location>
        <begin position="1050"/>
        <end position="1067"/>
    </location>
</feature>
<dbReference type="SUPFAM" id="SSF50960">
    <property type="entry name" value="TolB, C-terminal domain"/>
    <property type="match status" value="1"/>
</dbReference>
<sequence length="1381" mass="157927">MDDMENNQDFIEESDISPVLNNQNEIDEKDELRDALGELPNKNKKYISHHYSGTPLVYEKLAESVTSLNKIPKDDRTSVDVGVKSESIIKDISIIACSPGNKFIAGWCKDDGILAVWSLVNNDNGNNDNGNNDNGNNDSGNNDFRLIFTVKTSFNKSNIQDSGIYLSISEDGHYVAISRLKIVSVEESPDMDSAYNLGLNAQDTVKSFATPQTSFAVYSTISELPYISTGLNALENVEILGPLLFINDSKFVFFTRHNLYICTTKLGIPIYNIYLGDLIKSVPEYSHDNNVFLIDCYNILSISLRIGLGYMLWPENNGLSIWDLDGVLKQWFYVDPKNSSPKNCLYAISESGELIARFCDKPGIVSTVIFHTPTGLRTTEINTPNTVFFIGFLSKDDQIVVCLTDNGNVKVQLWDCWSGILIKEEENHPNLDKDLPLVLLDDQFVHAVGNKIIKYPLFPNDDYKDYQVNNIEVLSTGRESALPNKRLELGSLLEQSFIGHSIGSIYIHKKEKVYCKFKFEPWRKWGTADLFMKWLDKDGNRILLAGHDSVQIYKTKPKGSLLKVELQYIWTVPFYKNVDIKFLSLETLKTLQDENDDDYEPLYRLKIQLTNSETVILPLPATNDKNTYQIFKDACASIHLIRLCLNEDLSYVSYWDLCVQIKKLILNSIDKFPSSFNKISLGDGQYIYPMEDFILYEWDDVVNAILNKEKFIPLFHNDDRTESALALLIELQKSDLLDQLISYIIRHVHDHNTPLNNKSKPSFILPSSDTSNTKVHKPGFAWTIGPALLDLYRLYPDKGTKIMREWSYLTTSLETPTRILRTNLGNPLKAEERSYHSKLKTVSRKARLPIEYSIARESILKLIASKLLCFNIFSSQRRNSIISTTTATTATFGPSEKLNTGSSEFTINILSEDKKDFQQIRVHRKRQRKQRLNKAQKTHPAKLCVVPLPDFCVYPEPPKINKNASVFERISRFWATYISPTRVSPFVEAATHGPLEMFSEVAMEAIIQFKWEKYARKRFLWTFCAYLIYAFLFCLTVSIDPVLVSDDKPYKMPLIGLVITFSLYFLIQEIRQMFGQWRNYWTSFSNYLDLASFSLPLATCWYAIGKHEPSDILKSYAVLVVWINALFLARAFAGPGKFISIVLEIIKKIKTLVLTLAFMVVGFANALFVLLRNNPDVSIPHFNGNITAPNGDVVGSLDISQPPNLWWSTFHWSIFSTYKFLGIGWETINVYDPEWAVLVMILLFNFIAVIILLNVLIGLIVEVFNGSLKNGRQAWLRQRAQLISEIELYSITPSQRYHTNWFPHLIYYESHLDSITGWRRQLYEAAMDDVNSEFIKNELKEVKSDVIGELKEVKGMIGQIRMFVTHESGEIEEKKEGVQEK</sequence>
<dbReference type="InterPro" id="IPR005821">
    <property type="entry name" value="Ion_trans_dom"/>
</dbReference>
<feature type="compositionally biased region" description="Acidic residues" evidence="6">
    <location>
        <begin position="1"/>
        <end position="15"/>
    </location>
</feature>
<dbReference type="GO" id="GO:0098703">
    <property type="term" value="P:calcium ion import across plasma membrane"/>
    <property type="evidence" value="ECO:0007669"/>
    <property type="project" value="TreeGrafter"/>
</dbReference>
<evidence type="ECO:0000256" key="1">
    <source>
        <dbReference type="ARBA" id="ARBA00004141"/>
    </source>
</evidence>
<evidence type="ECO:0000313" key="9">
    <source>
        <dbReference type="EMBL" id="KAF0441601.1"/>
    </source>
</evidence>
<dbReference type="Proteomes" id="UP000439903">
    <property type="component" value="Unassembled WGS sequence"/>
</dbReference>
<dbReference type="InterPro" id="IPR024862">
    <property type="entry name" value="TRPV"/>
</dbReference>
<feature type="transmembrane region" description="Helical" evidence="7">
    <location>
        <begin position="1116"/>
        <end position="1133"/>
    </location>
</feature>
<dbReference type="EMBL" id="WTPW01001337">
    <property type="protein sequence ID" value="KAF0441601.1"/>
    <property type="molecule type" value="Genomic_DNA"/>
</dbReference>
<comment type="subcellular location">
    <subcellularLocation>
        <location evidence="1">Membrane</location>
        <topology evidence="1">Multi-pass membrane protein</topology>
    </subcellularLocation>
</comment>
<protein>
    <submittedName>
        <fullName evidence="9">Transient receptor potential cation channel subfamily V member 1-like</fullName>
    </submittedName>
</protein>
<dbReference type="PANTHER" id="PTHR10582:SF2">
    <property type="entry name" value="INACTIVE"/>
    <property type="match status" value="1"/>
</dbReference>
<feature type="transmembrane region" description="Helical" evidence="7">
    <location>
        <begin position="1153"/>
        <end position="1171"/>
    </location>
</feature>
<dbReference type="GO" id="GO:0005886">
    <property type="term" value="C:plasma membrane"/>
    <property type="evidence" value="ECO:0007669"/>
    <property type="project" value="TreeGrafter"/>
</dbReference>
<comment type="caution">
    <text evidence="9">The sequence shown here is derived from an EMBL/GenBank/DDBJ whole genome shotgun (WGS) entry which is preliminary data.</text>
</comment>
<feature type="transmembrane region" description="Helical" evidence="7">
    <location>
        <begin position="1087"/>
        <end position="1104"/>
    </location>
</feature>
<keyword evidence="4 7" id="KW-1133">Transmembrane helix</keyword>
<reference evidence="9 10" key="1">
    <citation type="journal article" date="2019" name="Environ. Microbiol.">
        <title>At the nexus of three kingdoms: the genome of the mycorrhizal fungus Gigaspora margarita provides insights into plant, endobacterial and fungal interactions.</title>
        <authorList>
            <person name="Venice F."/>
            <person name="Ghignone S."/>
            <person name="Salvioli di Fossalunga A."/>
            <person name="Amselem J."/>
            <person name="Novero M."/>
            <person name="Xianan X."/>
            <person name="Sedzielewska Toro K."/>
            <person name="Morin E."/>
            <person name="Lipzen A."/>
            <person name="Grigoriev I.V."/>
            <person name="Henrissat B."/>
            <person name="Martin F.M."/>
            <person name="Bonfante P."/>
        </authorList>
    </citation>
    <scope>NUCLEOTIDE SEQUENCE [LARGE SCALE GENOMIC DNA]</scope>
    <source>
        <strain evidence="9 10">BEG34</strain>
    </source>
</reference>
<evidence type="ECO:0000256" key="3">
    <source>
        <dbReference type="ARBA" id="ARBA00022737"/>
    </source>
</evidence>
<evidence type="ECO:0000256" key="2">
    <source>
        <dbReference type="ARBA" id="ARBA00022692"/>
    </source>
</evidence>
<dbReference type="OrthoDB" id="2377581at2759"/>
<feature type="region of interest" description="Disordered" evidence="6">
    <location>
        <begin position="1"/>
        <end position="27"/>
    </location>
</feature>
<proteinExistence type="predicted"/>
<keyword evidence="3" id="KW-0677">Repeat</keyword>
<keyword evidence="10" id="KW-1185">Reference proteome</keyword>
<evidence type="ECO:0000256" key="7">
    <source>
        <dbReference type="SAM" id="Phobius"/>
    </source>
</evidence>
<keyword evidence="5 7" id="KW-0472">Membrane</keyword>
<dbReference type="GO" id="GO:0005216">
    <property type="term" value="F:monoatomic ion channel activity"/>
    <property type="evidence" value="ECO:0007669"/>
    <property type="project" value="InterPro"/>
</dbReference>
<gene>
    <name evidence="9" type="ORF">F8M41_003782</name>
</gene>
<evidence type="ECO:0000256" key="6">
    <source>
        <dbReference type="SAM" id="MobiDB-lite"/>
    </source>
</evidence>